<dbReference type="SUPFAM" id="SSF50685">
    <property type="entry name" value="Barwin-like endoglucanases"/>
    <property type="match status" value="1"/>
</dbReference>
<feature type="domain" description="G5" evidence="2">
    <location>
        <begin position="205"/>
        <end position="285"/>
    </location>
</feature>
<dbReference type="Pfam" id="PF07501">
    <property type="entry name" value="G5"/>
    <property type="match status" value="1"/>
</dbReference>
<sequence>MKSLFSKTLSKKKLAIFSASLIVFLAATGFLIYETTKKTVAVTIDGQEKIIKTHAATIEDILNDLDISLRSEDYVFPSIDTKVKDNLKVEWKPAKQVQMVEGNEKKTVWTTADTVEEFLKEQKISLNEHDKVQPELDTEIKSELQIQVDKAFSLTLVNGGKEQQVWSTSTTVADFLLHQGITLNELDRVEPKLEETLKENAVVNVIRVEKVTDVVEEPINFAVVTKKDHNLSKGTEKTITTGQEGLVSKEYEVILENGKEVSRKLLKENTVKEKIDKVVAVGTKVSSQTVSRGTGNVSKEFYVSSTAFTAHCNGCSGITSTGINLRANPNLKVIAVDPSVIPLGTKVYVEGYGYAVAGDTGSAIRGNKIDVFFATKAEAYRWGRKTVKIKILE</sequence>
<dbReference type="RefSeq" id="WP_389365040.1">
    <property type="nucleotide sequence ID" value="NZ_JBIACK010000023.1"/>
</dbReference>
<dbReference type="InterPro" id="IPR011098">
    <property type="entry name" value="G5_dom"/>
</dbReference>
<reference evidence="3 4" key="1">
    <citation type="submission" date="2024-08" db="EMBL/GenBank/DDBJ databases">
        <title>Two novel Cytobacillus novel species.</title>
        <authorList>
            <person name="Liu G."/>
        </authorList>
    </citation>
    <scope>NUCLEOTIDE SEQUENCE [LARGE SCALE GENOMIC DNA]</scope>
    <source>
        <strain evidence="3 4">FJAT-54145</strain>
    </source>
</reference>
<dbReference type="EMBL" id="JBIACK010000023">
    <property type="protein sequence ID" value="MFE8704023.1"/>
    <property type="molecule type" value="Genomic_DNA"/>
</dbReference>
<organism evidence="3 4">
    <name type="scientific">Cytobacillus spartinae</name>
    <dbReference type="NCBI Taxonomy" id="3299023"/>
    <lineage>
        <taxon>Bacteria</taxon>
        <taxon>Bacillati</taxon>
        <taxon>Bacillota</taxon>
        <taxon>Bacilli</taxon>
        <taxon>Bacillales</taxon>
        <taxon>Bacillaceae</taxon>
        <taxon>Cytobacillus</taxon>
    </lineage>
</organism>
<accession>A0ABW6KIE3</accession>
<protein>
    <submittedName>
        <fullName evidence="3">Ubiquitin-like domain-containing protein</fullName>
    </submittedName>
</protein>
<evidence type="ECO:0000313" key="3">
    <source>
        <dbReference type="EMBL" id="MFE8704023.1"/>
    </source>
</evidence>
<dbReference type="PANTHER" id="PTHR39160:SF4">
    <property type="entry name" value="RESUSCITATION-PROMOTING FACTOR RPFB"/>
    <property type="match status" value="1"/>
</dbReference>
<dbReference type="Proteomes" id="UP001601059">
    <property type="component" value="Unassembled WGS sequence"/>
</dbReference>
<dbReference type="PANTHER" id="PTHR39160">
    <property type="entry name" value="CELL WALL-BINDING PROTEIN YOCH"/>
    <property type="match status" value="1"/>
</dbReference>
<dbReference type="Pfam" id="PF03990">
    <property type="entry name" value="DUF348"/>
    <property type="match status" value="3"/>
</dbReference>
<dbReference type="InterPro" id="IPR051933">
    <property type="entry name" value="Resuscitation_pf_RpfB"/>
</dbReference>
<proteinExistence type="predicted"/>
<evidence type="ECO:0000259" key="2">
    <source>
        <dbReference type="PROSITE" id="PS51109"/>
    </source>
</evidence>
<gene>
    <name evidence="3" type="ORF">ACFYKX_25980</name>
</gene>
<dbReference type="Gene3D" id="2.40.40.10">
    <property type="entry name" value="RlpA-like domain"/>
    <property type="match status" value="1"/>
</dbReference>
<dbReference type="CDD" id="cd22786">
    <property type="entry name" value="DPBB_YuiC-like"/>
    <property type="match status" value="1"/>
</dbReference>
<dbReference type="PROSITE" id="PS51109">
    <property type="entry name" value="G5"/>
    <property type="match status" value="1"/>
</dbReference>
<dbReference type="InterPro" id="IPR010611">
    <property type="entry name" value="3D_dom"/>
</dbReference>
<dbReference type="SMART" id="SM01208">
    <property type="entry name" value="G5"/>
    <property type="match status" value="1"/>
</dbReference>
<dbReference type="InterPro" id="IPR007137">
    <property type="entry name" value="DUF348"/>
</dbReference>
<evidence type="ECO:0000313" key="4">
    <source>
        <dbReference type="Proteomes" id="UP001601059"/>
    </source>
</evidence>
<dbReference type="Pfam" id="PF06725">
    <property type="entry name" value="3D"/>
    <property type="match status" value="1"/>
</dbReference>
<evidence type="ECO:0000256" key="1">
    <source>
        <dbReference type="ARBA" id="ARBA00022729"/>
    </source>
</evidence>
<comment type="caution">
    <text evidence="3">The sequence shown here is derived from an EMBL/GenBank/DDBJ whole genome shotgun (WGS) entry which is preliminary data.</text>
</comment>
<dbReference type="Gene3D" id="2.20.230.10">
    <property type="entry name" value="Resuscitation-promoting factor rpfb"/>
    <property type="match status" value="1"/>
</dbReference>
<keyword evidence="1" id="KW-0732">Signal</keyword>
<name>A0ABW6KIE3_9BACI</name>
<keyword evidence="4" id="KW-1185">Reference proteome</keyword>
<dbReference type="InterPro" id="IPR036908">
    <property type="entry name" value="RlpA-like_sf"/>
</dbReference>